<feature type="compositionally biased region" description="Basic and acidic residues" evidence="1">
    <location>
        <begin position="369"/>
        <end position="380"/>
    </location>
</feature>
<evidence type="ECO:0000256" key="2">
    <source>
        <dbReference type="SAM" id="SignalP"/>
    </source>
</evidence>
<proteinExistence type="predicted"/>
<protein>
    <submittedName>
        <fullName evidence="3">Uncharacterized protein</fullName>
    </submittedName>
</protein>
<feature type="chain" id="PRO_5042132008" evidence="2">
    <location>
        <begin position="23"/>
        <end position="403"/>
    </location>
</feature>
<dbReference type="AlphaFoldDB" id="A0AAD9YZ93"/>
<sequence length="403" mass="42080">MKHTSYLAALFLALAGPTSVLAQRGYRGGRPAQPVAPSPSSTAIIPTVTTSSTSLVEPTVVRQVLKPSISPILNQLVNEPSGVVQSPVVNQVLNKPTAVVPTAFEWYNPKYNPNPNPSPTLNSNPNPMVNPNPKPNPNPNTAVSTNVPDVATNPGATTPVTTSGTTGKTTTPSSGSSGNGGNGNPWCFEFNMKGISDFFWSIPGGNVWPAGSGDSSNANQCVPGATTGGSMFFGVVQNPAKCNTELECNFPNGQGQNTMPNCDISLVDGYSLNVACTIPGGSAPIGYNGNLNAYSNSVGHACQSPKSGECCQNLQGPSVSSPDQVDPFFSPAADTCFIYQAKGTQSFFTGSSITITCTVSPGYVGGTSSKEKRENKEGVQHRHGHKERAHARGLRDFMRGFKP</sequence>
<feature type="compositionally biased region" description="Low complexity" evidence="1">
    <location>
        <begin position="157"/>
        <end position="176"/>
    </location>
</feature>
<keyword evidence="4" id="KW-1185">Reference proteome</keyword>
<evidence type="ECO:0000313" key="3">
    <source>
        <dbReference type="EMBL" id="KAK3168899.1"/>
    </source>
</evidence>
<comment type="caution">
    <text evidence="3">The sequence shown here is derived from an EMBL/GenBank/DDBJ whole genome shotgun (WGS) entry which is preliminary data.</text>
</comment>
<name>A0AAD9YZ93_9LECA</name>
<dbReference type="Proteomes" id="UP001276659">
    <property type="component" value="Unassembled WGS sequence"/>
</dbReference>
<keyword evidence="2" id="KW-0732">Signal</keyword>
<reference evidence="3" key="1">
    <citation type="submission" date="2022-11" db="EMBL/GenBank/DDBJ databases">
        <title>Chromosomal genome sequence assembly and mating type (MAT) locus characterization of the leprose asexual lichenized fungus Lepraria neglecta (Nyl.) Erichsen.</title>
        <authorList>
            <person name="Allen J.L."/>
            <person name="Pfeffer B."/>
        </authorList>
    </citation>
    <scope>NUCLEOTIDE SEQUENCE</scope>
    <source>
        <strain evidence="3">Allen 5258</strain>
    </source>
</reference>
<evidence type="ECO:0000313" key="4">
    <source>
        <dbReference type="Proteomes" id="UP001276659"/>
    </source>
</evidence>
<dbReference type="EMBL" id="JASNWA010000010">
    <property type="protein sequence ID" value="KAK3168899.1"/>
    <property type="molecule type" value="Genomic_DNA"/>
</dbReference>
<accession>A0AAD9YZ93</accession>
<feature type="compositionally biased region" description="Basic residues" evidence="1">
    <location>
        <begin position="381"/>
        <end position="390"/>
    </location>
</feature>
<feature type="region of interest" description="Disordered" evidence="1">
    <location>
        <begin position="365"/>
        <end position="390"/>
    </location>
</feature>
<feature type="signal peptide" evidence="2">
    <location>
        <begin position="1"/>
        <end position="22"/>
    </location>
</feature>
<organism evidence="3 4">
    <name type="scientific">Lepraria neglecta</name>
    <dbReference type="NCBI Taxonomy" id="209136"/>
    <lineage>
        <taxon>Eukaryota</taxon>
        <taxon>Fungi</taxon>
        <taxon>Dikarya</taxon>
        <taxon>Ascomycota</taxon>
        <taxon>Pezizomycotina</taxon>
        <taxon>Lecanoromycetes</taxon>
        <taxon>OSLEUM clade</taxon>
        <taxon>Lecanoromycetidae</taxon>
        <taxon>Lecanorales</taxon>
        <taxon>Lecanorineae</taxon>
        <taxon>Stereocaulaceae</taxon>
        <taxon>Lepraria</taxon>
    </lineage>
</organism>
<evidence type="ECO:0000256" key="1">
    <source>
        <dbReference type="SAM" id="MobiDB-lite"/>
    </source>
</evidence>
<feature type="compositionally biased region" description="Pro residues" evidence="1">
    <location>
        <begin position="128"/>
        <end position="138"/>
    </location>
</feature>
<feature type="region of interest" description="Disordered" evidence="1">
    <location>
        <begin position="114"/>
        <end position="182"/>
    </location>
</feature>
<gene>
    <name evidence="3" type="ORF">OEA41_005347</name>
</gene>